<keyword evidence="2" id="KW-1185">Reference proteome</keyword>
<protein>
    <submittedName>
        <fullName evidence="1">Uncharacterized protein</fullName>
    </submittedName>
</protein>
<dbReference type="Proteomes" id="UP000271889">
    <property type="component" value="Unassembled WGS sequence"/>
</dbReference>
<organism evidence="1 2">
    <name type="scientific">Cylicostephanus goldi</name>
    <name type="common">Nematode worm</name>
    <dbReference type="NCBI Taxonomy" id="71465"/>
    <lineage>
        <taxon>Eukaryota</taxon>
        <taxon>Metazoa</taxon>
        <taxon>Ecdysozoa</taxon>
        <taxon>Nematoda</taxon>
        <taxon>Chromadorea</taxon>
        <taxon>Rhabditida</taxon>
        <taxon>Rhabditina</taxon>
        <taxon>Rhabditomorpha</taxon>
        <taxon>Strongyloidea</taxon>
        <taxon>Strongylidae</taxon>
        <taxon>Cylicostephanus</taxon>
    </lineage>
</organism>
<name>A0A3P7MJ46_CYLGO</name>
<dbReference type="EMBL" id="UYRV01115544">
    <property type="protein sequence ID" value="VDN29555.1"/>
    <property type="molecule type" value="Genomic_DNA"/>
</dbReference>
<sequence>MILNNRSIETHVEVRGFYKKAYEMPELEVLEQQRQRDELINTMNDAEKNELGQLIERISKKVDEDPVLSAHRYFHSPQRVIDDMRRSHANN</sequence>
<dbReference type="AlphaFoldDB" id="A0A3P7MJ46"/>
<evidence type="ECO:0000313" key="2">
    <source>
        <dbReference type="Proteomes" id="UP000271889"/>
    </source>
</evidence>
<evidence type="ECO:0000313" key="1">
    <source>
        <dbReference type="EMBL" id="VDN29555.1"/>
    </source>
</evidence>
<reference evidence="1 2" key="1">
    <citation type="submission" date="2018-11" db="EMBL/GenBank/DDBJ databases">
        <authorList>
            <consortium name="Pathogen Informatics"/>
        </authorList>
    </citation>
    <scope>NUCLEOTIDE SEQUENCE [LARGE SCALE GENOMIC DNA]</scope>
</reference>
<accession>A0A3P7MJ46</accession>
<gene>
    <name evidence="1" type="ORF">CGOC_LOCUS11287</name>
</gene>
<proteinExistence type="predicted"/>
<dbReference type="OrthoDB" id="10444665at2759"/>